<dbReference type="AlphaFoldDB" id="A0A7J6EC73"/>
<evidence type="ECO:0000313" key="2">
    <source>
        <dbReference type="EMBL" id="KAF4355966.1"/>
    </source>
</evidence>
<dbReference type="Proteomes" id="UP000525078">
    <property type="component" value="Unassembled WGS sequence"/>
</dbReference>
<keyword evidence="1" id="KW-0472">Membrane</keyword>
<feature type="transmembrane region" description="Helical" evidence="1">
    <location>
        <begin position="126"/>
        <end position="144"/>
    </location>
</feature>
<sequence>MGISPSKRVKTQLSNSPEFNSACDSAYSHCVSLTQQAFPGVFLYQLNTAAEKLHQILTVDQPHQIILKWVSSPPTRSQVDSALRVVSRLPNKDLGYDEHTLGPNGFKEWAVELFGSAIVGNANKAVLRRVPIGVAGIVGVGVVTRSGKDLVGTAVGVYALGIATSIYLGLCNK</sequence>
<gene>
    <name evidence="2" type="ORF">F8388_025969</name>
</gene>
<evidence type="ECO:0000313" key="3">
    <source>
        <dbReference type="Proteomes" id="UP000525078"/>
    </source>
</evidence>
<feature type="transmembrane region" description="Helical" evidence="1">
    <location>
        <begin position="150"/>
        <end position="170"/>
    </location>
</feature>
<keyword evidence="1" id="KW-0812">Transmembrane</keyword>
<dbReference type="EMBL" id="JAATIP010000258">
    <property type="protein sequence ID" value="KAF4355966.1"/>
    <property type="molecule type" value="Genomic_DNA"/>
</dbReference>
<evidence type="ECO:0000256" key="1">
    <source>
        <dbReference type="SAM" id="Phobius"/>
    </source>
</evidence>
<dbReference type="PANTHER" id="PTHR36743:SF1">
    <property type="entry name" value="OS04G0495300 PROTEIN"/>
    <property type="match status" value="1"/>
</dbReference>
<organism evidence="2 3">
    <name type="scientific">Cannabis sativa</name>
    <name type="common">Hemp</name>
    <name type="synonym">Marijuana</name>
    <dbReference type="NCBI Taxonomy" id="3483"/>
    <lineage>
        <taxon>Eukaryota</taxon>
        <taxon>Viridiplantae</taxon>
        <taxon>Streptophyta</taxon>
        <taxon>Embryophyta</taxon>
        <taxon>Tracheophyta</taxon>
        <taxon>Spermatophyta</taxon>
        <taxon>Magnoliopsida</taxon>
        <taxon>eudicotyledons</taxon>
        <taxon>Gunneridae</taxon>
        <taxon>Pentapetalae</taxon>
        <taxon>rosids</taxon>
        <taxon>fabids</taxon>
        <taxon>Rosales</taxon>
        <taxon>Cannabaceae</taxon>
        <taxon>Cannabis</taxon>
    </lineage>
</organism>
<keyword evidence="1" id="KW-1133">Transmembrane helix</keyword>
<proteinExistence type="predicted"/>
<name>A0A7J6EC73_CANSA</name>
<comment type="caution">
    <text evidence="2">The sequence shown here is derived from an EMBL/GenBank/DDBJ whole genome shotgun (WGS) entry which is preliminary data.</text>
</comment>
<dbReference type="PANTHER" id="PTHR36743">
    <property type="entry name" value="OS04G0495300 PROTEIN"/>
    <property type="match status" value="1"/>
</dbReference>
<protein>
    <submittedName>
        <fullName evidence="2">Uncharacterized protein</fullName>
    </submittedName>
</protein>
<reference evidence="2 3" key="1">
    <citation type="journal article" date="2020" name="bioRxiv">
        <title>Sequence and annotation of 42 cannabis genomes reveals extensive copy number variation in cannabinoid synthesis and pathogen resistance genes.</title>
        <authorList>
            <person name="Mckernan K.J."/>
            <person name="Helbert Y."/>
            <person name="Kane L.T."/>
            <person name="Ebling H."/>
            <person name="Zhang L."/>
            <person name="Liu B."/>
            <person name="Eaton Z."/>
            <person name="Mclaughlin S."/>
            <person name="Kingan S."/>
            <person name="Baybayan P."/>
            <person name="Concepcion G."/>
            <person name="Jordan M."/>
            <person name="Riva A."/>
            <person name="Barbazuk W."/>
            <person name="Harkins T."/>
        </authorList>
    </citation>
    <scope>NUCLEOTIDE SEQUENCE [LARGE SCALE GENOMIC DNA]</scope>
    <source>
        <strain evidence="3">cv. Jamaican Lion 4</strain>
        <tissue evidence="2">Leaf</tissue>
    </source>
</reference>
<accession>A0A7J6EC73</accession>